<dbReference type="GO" id="GO:0003860">
    <property type="term" value="F:3-hydroxyisobutyryl-CoA hydrolase activity"/>
    <property type="evidence" value="ECO:0007669"/>
    <property type="project" value="UniProtKB-EC"/>
</dbReference>
<dbReference type="InterPro" id="IPR032259">
    <property type="entry name" value="HIBYL-CoA-H"/>
</dbReference>
<dbReference type="AlphaFoldDB" id="A0A1S1PYR8"/>
<dbReference type="GO" id="GO:0005829">
    <property type="term" value="C:cytosol"/>
    <property type="evidence" value="ECO:0007669"/>
    <property type="project" value="TreeGrafter"/>
</dbReference>
<name>A0A1S1PYR8_9ACTN</name>
<protein>
    <recommendedName>
        <fullName evidence="2">3-hydroxyisobutyryl-CoA hydrolase</fullName>
        <ecNumber evidence="2">3.1.2.4</ecNumber>
    </recommendedName>
</protein>
<evidence type="ECO:0000256" key="1">
    <source>
        <dbReference type="ARBA" id="ARBA00001709"/>
    </source>
</evidence>
<comment type="catalytic activity">
    <reaction evidence="1">
        <text>3-hydroxy-2-methylpropanoyl-CoA + H2O = 3-hydroxy-2-methylpropanoate + CoA + H(+)</text>
        <dbReference type="Rhea" id="RHEA:20888"/>
        <dbReference type="ChEBI" id="CHEBI:11805"/>
        <dbReference type="ChEBI" id="CHEBI:15377"/>
        <dbReference type="ChEBI" id="CHEBI:15378"/>
        <dbReference type="ChEBI" id="CHEBI:57287"/>
        <dbReference type="ChEBI" id="CHEBI:57340"/>
        <dbReference type="EC" id="3.1.2.4"/>
    </reaction>
</comment>
<evidence type="ECO:0000259" key="5">
    <source>
        <dbReference type="Pfam" id="PF16113"/>
    </source>
</evidence>
<dbReference type="Proteomes" id="UP000179769">
    <property type="component" value="Unassembled WGS sequence"/>
</dbReference>
<dbReference type="PANTHER" id="PTHR43176:SF3">
    <property type="entry name" value="3-HYDROXYISOBUTYRYL-COA HYDROLASE, MITOCHONDRIAL"/>
    <property type="match status" value="1"/>
</dbReference>
<reference evidence="7" key="1">
    <citation type="submission" date="2016-07" db="EMBL/GenBank/DDBJ databases">
        <title>Frankia sp. NRRL B-16219 Genome sequencing.</title>
        <authorList>
            <person name="Ghodhbane-Gtari F."/>
            <person name="Swanson E."/>
            <person name="Gueddou A."/>
            <person name="Louati M."/>
            <person name="Nouioui I."/>
            <person name="Hezbri K."/>
            <person name="Abebe-Akele F."/>
            <person name="Simpson S."/>
            <person name="Morris K."/>
            <person name="Thomas K."/>
            <person name="Gtari M."/>
            <person name="Tisa L.S."/>
        </authorList>
    </citation>
    <scope>NUCLEOTIDE SEQUENCE [LARGE SCALE GENOMIC DNA]</scope>
    <source>
        <strain evidence="7">NRRL B-16219</strain>
    </source>
</reference>
<comment type="caution">
    <text evidence="6">The sequence shown here is derived from an EMBL/GenBank/DDBJ whole genome shotgun (WGS) entry which is preliminary data.</text>
</comment>
<evidence type="ECO:0000256" key="3">
    <source>
        <dbReference type="ARBA" id="ARBA00022801"/>
    </source>
</evidence>
<proteinExistence type="predicted"/>
<dbReference type="CDD" id="cd06558">
    <property type="entry name" value="crotonase-like"/>
    <property type="match status" value="1"/>
</dbReference>
<dbReference type="PANTHER" id="PTHR43176">
    <property type="entry name" value="3-HYDROXYISOBUTYRYL-COA HYDROLASE-RELATED"/>
    <property type="match status" value="1"/>
</dbReference>
<gene>
    <name evidence="6" type="ORF">BBK14_19345</name>
</gene>
<dbReference type="NCBIfam" id="NF004127">
    <property type="entry name" value="PRK05617.1"/>
    <property type="match status" value="1"/>
</dbReference>
<dbReference type="SUPFAM" id="SSF52096">
    <property type="entry name" value="ClpP/crotonase"/>
    <property type="match status" value="1"/>
</dbReference>
<evidence type="ECO:0000313" key="6">
    <source>
        <dbReference type="EMBL" id="OHV27808.1"/>
    </source>
</evidence>
<sequence length="383" mass="39297">MPAEPAVLVRREGALGRITLNRPKAINALTTGMVQAIDAALRTWAADDGIAAVLVDGAGGRGLCAGGDIRFFHDCARRGDPAPKAFWAAEYRLNALISTYPKPYVALMDGLVMGGGIGISAHGATRIVTERSVLSMPEVGIGFVPDVGGTHLLARIPGEIGTHLALTGARIGAADAIACGLADHHLPSDALPAFVAALREAAGAGLGAGGAGPLARWYATVAVATGPSSLAADRAWIDPCYRHGSVEEILAALTASPAPAARAAAEEIAAKSPTSLKVTLRALRSARALPGLGACLDQEYRIACVLLSTHDLVEGIRAAVVDKDRSPRWSPDRLDDVTAEDVDRFFAPLGDAELGLGEAGGLGPADDSGPGGELGLREREAAR</sequence>
<feature type="compositionally biased region" description="Gly residues" evidence="4">
    <location>
        <begin position="357"/>
        <end position="374"/>
    </location>
</feature>
<dbReference type="GO" id="GO:0006574">
    <property type="term" value="P:L-valine catabolic process"/>
    <property type="evidence" value="ECO:0007669"/>
    <property type="project" value="TreeGrafter"/>
</dbReference>
<dbReference type="Pfam" id="PF16113">
    <property type="entry name" value="ECH_2"/>
    <property type="match status" value="1"/>
</dbReference>
<dbReference type="InterPro" id="IPR045004">
    <property type="entry name" value="ECH_dom"/>
</dbReference>
<organism evidence="6 7">
    <name type="scientific">Parafrankia soli</name>
    <dbReference type="NCBI Taxonomy" id="2599596"/>
    <lineage>
        <taxon>Bacteria</taxon>
        <taxon>Bacillati</taxon>
        <taxon>Actinomycetota</taxon>
        <taxon>Actinomycetes</taxon>
        <taxon>Frankiales</taxon>
        <taxon>Frankiaceae</taxon>
        <taxon>Parafrankia</taxon>
    </lineage>
</organism>
<dbReference type="EMBL" id="MAXA01000217">
    <property type="protein sequence ID" value="OHV27808.1"/>
    <property type="molecule type" value="Genomic_DNA"/>
</dbReference>
<evidence type="ECO:0000256" key="2">
    <source>
        <dbReference type="ARBA" id="ARBA00011915"/>
    </source>
</evidence>
<accession>A0A1S1PYR8</accession>
<keyword evidence="7" id="KW-1185">Reference proteome</keyword>
<dbReference type="Gene3D" id="3.90.226.10">
    <property type="entry name" value="2-enoyl-CoA Hydratase, Chain A, domain 1"/>
    <property type="match status" value="1"/>
</dbReference>
<feature type="region of interest" description="Disordered" evidence="4">
    <location>
        <begin position="356"/>
        <end position="383"/>
    </location>
</feature>
<feature type="domain" description="Enoyl-CoA hydratase/isomerase" evidence="5">
    <location>
        <begin position="16"/>
        <end position="346"/>
    </location>
</feature>
<evidence type="ECO:0000256" key="4">
    <source>
        <dbReference type="SAM" id="MobiDB-lite"/>
    </source>
</evidence>
<keyword evidence="3 6" id="KW-0378">Hydrolase</keyword>
<dbReference type="EC" id="3.1.2.4" evidence="2"/>
<dbReference type="InterPro" id="IPR029045">
    <property type="entry name" value="ClpP/crotonase-like_dom_sf"/>
</dbReference>
<evidence type="ECO:0000313" key="7">
    <source>
        <dbReference type="Proteomes" id="UP000179769"/>
    </source>
</evidence>